<dbReference type="PANTHER" id="PTHR34696:SF1">
    <property type="entry name" value="PHOSPHORIBOSYLFORMYLGLYCINAMIDINE SYNTHASE SUBUNIT PURS"/>
    <property type="match status" value="1"/>
</dbReference>
<name>A0A7H9CHR7_9BACT</name>
<evidence type="ECO:0000313" key="7">
    <source>
        <dbReference type="EMBL" id="QLI05636.1"/>
    </source>
</evidence>
<dbReference type="SUPFAM" id="SSF82697">
    <property type="entry name" value="PurS-like"/>
    <property type="match status" value="1"/>
</dbReference>
<dbReference type="UniPathway" id="UPA00074">
    <property type="reaction ID" value="UER00128"/>
</dbReference>
<protein>
    <recommendedName>
        <fullName evidence="6">Phosphoribosylformylglycinamidine synthase subunit PurS</fullName>
        <shortName evidence="6">FGAM synthase</shortName>
        <ecNumber evidence="6">6.3.5.3</ecNumber>
    </recommendedName>
    <alternativeName>
        <fullName evidence="6">Formylglycinamide ribonucleotide amidotransferase subunit III</fullName>
        <shortName evidence="6">FGAR amidotransferase III</shortName>
        <shortName evidence="6">FGAR-AT III</shortName>
    </alternativeName>
    <alternativeName>
        <fullName evidence="6">Phosphoribosylformylglycinamidine synthase subunit III</fullName>
    </alternativeName>
</protein>
<dbReference type="GO" id="GO:0006189">
    <property type="term" value="P:'de novo' IMP biosynthetic process"/>
    <property type="evidence" value="ECO:0007669"/>
    <property type="project" value="UniProtKB-UniRule"/>
</dbReference>
<comment type="subcellular location">
    <subcellularLocation>
        <location evidence="6">Cytoplasm</location>
    </subcellularLocation>
</comment>
<dbReference type="EMBL" id="CP049075">
    <property type="protein sequence ID" value="QLI05636.1"/>
    <property type="molecule type" value="Genomic_DNA"/>
</dbReference>
<organism evidence="7 8">
    <name type="scientific">Candidatus Campylobacter infans</name>
    <dbReference type="NCBI Taxonomy" id="2561898"/>
    <lineage>
        <taxon>Bacteria</taxon>
        <taxon>Pseudomonadati</taxon>
        <taxon>Campylobacterota</taxon>
        <taxon>Epsilonproteobacteria</taxon>
        <taxon>Campylobacterales</taxon>
        <taxon>Campylobacteraceae</taxon>
        <taxon>Campylobacter</taxon>
    </lineage>
</organism>
<keyword evidence="8" id="KW-1185">Reference proteome</keyword>
<evidence type="ECO:0000256" key="3">
    <source>
        <dbReference type="ARBA" id="ARBA00022741"/>
    </source>
</evidence>
<comment type="pathway">
    <text evidence="6">Purine metabolism; IMP biosynthesis via de novo pathway; 5-amino-1-(5-phospho-D-ribosyl)imidazole from N(2)-formyl-N(1)-(5-phospho-D-ribosyl)glycinamide: step 1/2.</text>
</comment>
<comment type="subunit">
    <text evidence="6">Part of the FGAM synthase complex composed of 1 PurL, 1 PurQ and 2 PurS subunits.</text>
</comment>
<dbReference type="NCBIfam" id="NF004630">
    <property type="entry name" value="PRK05974.1"/>
    <property type="match status" value="1"/>
</dbReference>
<keyword evidence="4 6" id="KW-0658">Purine biosynthesis</keyword>
<dbReference type="PANTHER" id="PTHR34696">
    <property type="entry name" value="PHOSPHORIBOSYLFORMYLGLYCINAMIDINE SYNTHASE SUBUNIT PURS"/>
    <property type="match status" value="1"/>
</dbReference>
<evidence type="ECO:0000256" key="5">
    <source>
        <dbReference type="ARBA" id="ARBA00022840"/>
    </source>
</evidence>
<gene>
    <name evidence="6 7" type="primary">purS</name>
    <name evidence="7" type="ORF">CINF_1146</name>
</gene>
<evidence type="ECO:0000256" key="2">
    <source>
        <dbReference type="ARBA" id="ARBA00022598"/>
    </source>
</evidence>
<sequence>MQVKINVFLKDGVLDPAGKAVRHALTSLNFKGIEDVRIGKQIIIDFTQTPSKAELKKMCDELLANPVIEDYEILENGDE</sequence>
<evidence type="ECO:0000313" key="8">
    <source>
        <dbReference type="Proteomes" id="UP000509414"/>
    </source>
</evidence>
<dbReference type="Proteomes" id="UP000509414">
    <property type="component" value="Chromosome"/>
</dbReference>
<comment type="similarity">
    <text evidence="6">Belongs to the PurS family.</text>
</comment>
<dbReference type="InterPro" id="IPR003850">
    <property type="entry name" value="PurS"/>
</dbReference>
<dbReference type="Pfam" id="PF02700">
    <property type="entry name" value="PurS"/>
    <property type="match status" value="1"/>
</dbReference>
<comment type="catalytic activity">
    <reaction evidence="6">
        <text>N(2)-formyl-N(1)-(5-phospho-beta-D-ribosyl)glycinamide + L-glutamine + ATP + H2O = 2-formamido-N(1)-(5-O-phospho-beta-D-ribosyl)acetamidine + L-glutamate + ADP + phosphate + H(+)</text>
        <dbReference type="Rhea" id="RHEA:17129"/>
        <dbReference type="ChEBI" id="CHEBI:15377"/>
        <dbReference type="ChEBI" id="CHEBI:15378"/>
        <dbReference type="ChEBI" id="CHEBI:29985"/>
        <dbReference type="ChEBI" id="CHEBI:30616"/>
        <dbReference type="ChEBI" id="CHEBI:43474"/>
        <dbReference type="ChEBI" id="CHEBI:58359"/>
        <dbReference type="ChEBI" id="CHEBI:147286"/>
        <dbReference type="ChEBI" id="CHEBI:147287"/>
        <dbReference type="ChEBI" id="CHEBI:456216"/>
        <dbReference type="EC" id="6.3.5.3"/>
    </reaction>
</comment>
<evidence type="ECO:0000256" key="4">
    <source>
        <dbReference type="ARBA" id="ARBA00022755"/>
    </source>
</evidence>
<dbReference type="KEGG" id="cinf:CINF_1146"/>
<dbReference type="InterPro" id="IPR036604">
    <property type="entry name" value="PurS-like_sf"/>
</dbReference>
<keyword evidence="5 6" id="KW-0067">ATP-binding</keyword>
<evidence type="ECO:0000256" key="1">
    <source>
        <dbReference type="ARBA" id="ARBA00022490"/>
    </source>
</evidence>
<keyword evidence="1 6" id="KW-0963">Cytoplasm</keyword>
<dbReference type="Gene3D" id="3.30.1280.10">
    <property type="entry name" value="Phosphoribosylformylglycinamidine synthase subunit PurS"/>
    <property type="match status" value="1"/>
</dbReference>
<dbReference type="NCBIfam" id="TIGR00302">
    <property type="entry name" value="phosphoribosylformylglycinamidine synthase subunit PurS"/>
    <property type="match status" value="1"/>
</dbReference>
<evidence type="ECO:0000256" key="6">
    <source>
        <dbReference type="HAMAP-Rule" id="MF_01926"/>
    </source>
</evidence>
<accession>A0A7H9CHR7</accession>
<keyword evidence="2 6" id="KW-0436">Ligase</keyword>
<dbReference type="RefSeq" id="WP_178695405.1">
    <property type="nucleotide sequence ID" value="NZ_CP049075.1"/>
</dbReference>
<dbReference type="GO" id="GO:0005737">
    <property type="term" value="C:cytoplasm"/>
    <property type="evidence" value="ECO:0007669"/>
    <property type="project" value="UniProtKB-SubCell"/>
</dbReference>
<proteinExistence type="inferred from homology"/>
<dbReference type="GO" id="GO:0005524">
    <property type="term" value="F:ATP binding"/>
    <property type="evidence" value="ECO:0007669"/>
    <property type="project" value="UniProtKB-UniRule"/>
</dbReference>
<reference evidence="7 8" key="1">
    <citation type="submission" date="2020-02" db="EMBL/GenBank/DDBJ databases">
        <title>Complete genome sequence of the novel Campylobacter species Candidatus Campylobacter infans.</title>
        <authorList>
            <person name="Duim B."/>
            <person name="Zomer A."/>
            <person name="van der Graaf L."/>
            <person name="Wagenaar J."/>
        </authorList>
    </citation>
    <scope>NUCLEOTIDE SEQUENCE [LARGE SCALE GENOMIC DNA]</scope>
    <source>
        <strain evidence="7 8">19S00001</strain>
    </source>
</reference>
<dbReference type="EC" id="6.3.5.3" evidence="6"/>
<keyword evidence="3 6" id="KW-0547">Nucleotide-binding</keyword>
<comment type="function">
    <text evidence="6">Part of the phosphoribosylformylglycinamidine synthase complex involved in the purines biosynthetic pathway. Catalyzes the ATP-dependent conversion of formylglycinamide ribonucleotide (FGAR) and glutamine to yield formylglycinamidine ribonucleotide (FGAM) and glutamate. The FGAM synthase complex is composed of three subunits. PurQ produces an ammonia molecule by converting glutamine to glutamate. PurL transfers the ammonia molecule to FGAR to form FGAM in an ATP-dependent manner. PurS interacts with PurQ and PurL and is thought to assist in the transfer of the ammonia molecule from PurQ to PurL.</text>
</comment>
<dbReference type="GO" id="GO:0004642">
    <property type="term" value="F:phosphoribosylformylglycinamidine synthase activity"/>
    <property type="evidence" value="ECO:0007669"/>
    <property type="project" value="UniProtKB-UniRule"/>
</dbReference>
<dbReference type="AlphaFoldDB" id="A0A7H9CHR7"/>
<dbReference type="HAMAP" id="MF_01926">
    <property type="entry name" value="PurS"/>
    <property type="match status" value="1"/>
</dbReference>